<name>A0A841Z0T8_9LIST</name>
<dbReference type="Pfam" id="PF13731">
    <property type="entry name" value="WxL"/>
    <property type="match status" value="1"/>
</dbReference>
<comment type="caution">
    <text evidence="4">The sequence shown here is derived from an EMBL/GenBank/DDBJ whole genome shotgun (WGS) entry which is preliminary data.</text>
</comment>
<evidence type="ECO:0000313" key="5">
    <source>
        <dbReference type="Proteomes" id="UP000569903"/>
    </source>
</evidence>
<dbReference type="Proteomes" id="UP000569903">
    <property type="component" value="Unassembled WGS sequence"/>
</dbReference>
<dbReference type="AlphaFoldDB" id="A0A841Z0T8"/>
<feature type="chain" id="PRO_5032765941" description="WxL domain-containing protein" evidence="2">
    <location>
        <begin position="25"/>
        <end position="445"/>
    </location>
</feature>
<feature type="signal peptide" evidence="2">
    <location>
        <begin position="1"/>
        <end position="24"/>
    </location>
</feature>
<dbReference type="InterPro" id="IPR032675">
    <property type="entry name" value="LRR_dom_sf"/>
</dbReference>
<feature type="domain" description="WxL" evidence="3">
    <location>
        <begin position="32"/>
        <end position="218"/>
    </location>
</feature>
<dbReference type="EMBL" id="JAARQN010000024">
    <property type="protein sequence ID" value="MBC1459280.1"/>
    <property type="molecule type" value="Genomic_DNA"/>
</dbReference>
<keyword evidence="2" id="KW-0732">Signal</keyword>
<evidence type="ECO:0000256" key="2">
    <source>
        <dbReference type="SAM" id="SignalP"/>
    </source>
</evidence>
<reference evidence="4 5" key="1">
    <citation type="submission" date="2020-03" db="EMBL/GenBank/DDBJ databases">
        <title>Soil Listeria distribution.</title>
        <authorList>
            <person name="Liao J."/>
            <person name="Wiedmann M."/>
        </authorList>
    </citation>
    <scope>NUCLEOTIDE SEQUENCE [LARGE SCALE GENOMIC DNA]</scope>
    <source>
        <strain evidence="4 5">FSL L7-1614</strain>
    </source>
</reference>
<organism evidence="4 5">
    <name type="scientific">Listeria newyorkensis</name>
    <dbReference type="NCBI Taxonomy" id="1497681"/>
    <lineage>
        <taxon>Bacteria</taxon>
        <taxon>Bacillati</taxon>
        <taxon>Bacillota</taxon>
        <taxon>Bacilli</taxon>
        <taxon>Bacillales</taxon>
        <taxon>Listeriaceae</taxon>
        <taxon>Listeria</taxon>
    </lineage>
</organism>
<dbReference type="SUPFAM" id="SSF52058">
    <property type="entry name" value="L domain-like"/>
    <property type="match status" value="1"/>
</dbReference>
<proteinExistence type="predicted"/>
<evidence type="ECO:0000256" key="1">
    <source>
        <dbReference type="SAM" id="MobiDB-lite"/>
    </source>
</evidence>
<gene>
    <name evidence="4" type="ORF">HB850_16080</name>
</gene>
<dbReference type="InterPro" id="IPR027994">
    <property type="entry name" value="WxL_dom"/>
</dbReference>
<dbReference type="RefSeq" id="WP_185390393.1">
    <property type="nucleotide sequence ID" value="NZ_JAARQN010000024.1"/>
</dbReference>
<evidence type="ECO:0000313" key="4">
    <source>
        <dbReference type="EMBL" id="MBC1459280.1"/>
    </source>
</evidence>
<accession>A0A841Z0T8</accession>
<feature type="region of interest" description="Disordered" evidence="1">
    <location>
        <begin position="42"/>
        <end position="61"/>
    </location>
</feature>
<protein>
    <recommendedName>
        <fullName evidence="3">WxL domain-containing protein</fullName>
    </recommendedName>
</protein>
<dbReference type="Gene3D" id="3.80.10.10">
    <property type="entry name" value="Ribonuclease Inhibitor"/>
    <property type="match status" value="1"/>
</dbReference>
<sequence>MKKLSIIVMTGLLVTTTTGNSVLAATFDGPDSAESEASIRILPGTGTTDPEITNPIDPGEPSVPVDPINPNPGALRINHVSDLNFGDVTLTGRKETLHAEKVKTKTGEELPAFINVADLRGTGEGWSLKVSQNGELVRGGVLGFQPEYNGADKGIETVGGELASDGDEIDLLIAGENAGMGSHSALLGGMDGVTLTIPKDATVGKQRASLNWNIVADPSTTIPDEVVEIPDSHLRAAIKEALGVTDDNQITKAKMESLTEFTAVGKGIVDLTGIEYASNLKTLKLDNNRITNEGIVPATKLAKLETVDLGGNGIMNSQILNNWTKNYAASSLKRINAHSQNLGRTLSAMDSKDVGLLNLKRIEGNGIQMQNLIGDFSGRFTSLYAVTLDGSDFGVDFEFVDGPIFQVSNLPATTDTLKYQASWGISKLGYSAYVAVDGLDLQIEP</sequence>
<evidence type="ECO:0000259" key="3">
    <source>
        <dbReference type="Pfam" id="PF13731"/>
    </source>
</evidence>